<dbReference type="EMBL" id="MUGY01000028">
    <property type="protein sequence ID" value="OXA90260.1"/>
    <property type="molecule type" value="Genomic_DNA"/>
</dbReference>
<dbReference type="OrthoDB" id="7432683at2"/>
<evidence type="ECO:0000313" key="2">
    <source>
        <dbReference type="EMBL" id="OXA90260.1"/>
    </source>
</evidence>
<dbReference type="Pfam" id="PF13715">
    <property type="entry name" value="CarbopepD_reg_2"/>
    <property type="match status" value="1"/>
</dbReference>
<organism evidence="1 3">
    <name type="scientific">Flavobacterium hydatis</name>
    <name type="common">Cytophaga aquatilis</name>
    <dbReference type="NCBI Taxonomy" id="991"/>
    <lineage>
        <taxon>Bacteria</taxon>
        <taxon>Pseudomonadati</taxon>
        <taxon>Bacteroidota</taxon>
        <taxon>Flavobacteriia</taxon>
        <taxon>Flavobacteriales</taxon>
        <taxon>Flavobacteriaceae</taxon>
        <taxon>Flavobacterium</taxon>
    </lineage>
</organism>
<gene>
    <name evidence="2" type="ORF">B0A62_19500</name>
    <name evidence="1" type="ORF">IW20_10570</name>
</gene>
<dbReference type="RefSeq" id="WP_035621602.1">
    <property type="nucleotide sequence ID" value="NZ_JBEWQG010000024.1"/>
</dbReference>
<dbReference type="SUPFAM" id="SSF49464">
    <property type="entry name" value="Carboxypeptidase regulatory domain-like"/>
    <property type="match status" value="1"/>
</dbReference>
<name>A0A086AIT7_FLAHY</name>
<evidence type="ECO:0000313" key="4">
    <source>
        <dbReference type="Proteomes" id="UP000198424"/>
    </source>
</evidence>
<evidence type="ECO:0008006" key="5">
    <source>
        <dbReference type="Google" id="ProtNLM"/>
    </source>
</evidence>
<protein>
    <recommendedName>
        <fullName evidence="5">TonB-dependent receptor</fullName>
    </recommendedName>
</protein>
<dbReference type="Proteomes" id="UP000028712">
    <property type="component" value="Unassembled WGS sequence"/>
</dbReference>
<keyword evidence="4" id="KW-1185">Reference proteome</keyword>
<sequence>MKNNIKITIPEPCHENWLEMTPTEKGRFCSNCQKDVIDFTKASDREILLAYTKNNTLCGRFNSTQLNRNITTPKEKNSYWAMAAASVITFLGLGNQSAKAQETIKTEQTDIKHNDTISVDNNDEITYTGTVYDEEKLPMPGASIKIKGKNIDSDFDGKFSIKAKKGDILQVSYLTYDNVEFKLTHNPKIKINLKKTTASKDEMIITLGAIIIRNPEDEYIEF</sequence>
<evidence type="ECO:0000313" key="1">
    <source>
        <dbReference type="EMBL" id="KFF16601.1"/>
    </source>
</evidence>
<dbReference type="Proteomes" id="UP000198424">
    <property type="component" value="Unassembled WGS sequence"/>
</dbReference>
<dbReference type="EMBL" id="JPRM01000014">
    <property type="protein sequence ID" value="KFF16601.1"/>
    <property type="molecule type" value="Genomic_DNA"/>
</dbReference>
<dbReference type="InterPro" id="IPR008969">
    <property type="entry name" value="CarboxyPept-like_regulatory"/>
</dbReference>
<accession>A0A086AIT7</accession>
<reference evidence="2 4" key="2">
    <citation type="submission" date="2016-11" db="EMBL/GenBank/DDBJ databases">
        <title>Whole genomes of Flavobacteriaceae.</title>
        <authorList>
            <person name="Stine C."/>
            <person name="Li C."/>
            <person name="Tadesse D."/>
        </authorList>
    </citation>
    <scope>NUCLEOTIDE SEQUENCE [LARGE SCALE GENOMIC DNA]</scope>
    <source>
        <strain evidence="2 4">ATCC 29551</strain>
    </source>
</reference>
<dbReference type="eggNOG" id="COG4771">
    <property type="taxonomic scope" value="Bacteria"/>
</dbReference>
<reference evidence="1 3" key="1">
    <citation type="submission" date="2014-07" db="EMBL/GenBank/DDBJ databases">
        <title>Genome of Flavobacterium hydatis DSM 2063.</title>
        <authorList>
            <person name="Pipes S.E."/>
            <person name="Stropko S.J."/>
            <person name="Newman J.D."/>
        </authorList>
    </citation>
    <scope>NUCLEOTIDE SEQUENCE [LARGE SCALE GENOMIC DNA]</scope>
    <source>
        <strain evidence="1 3">DSM 2063</strain>
    </source>
</reference>
<comment type="caution">
    <text evidence="1">The sequence shown here is derived from an EMBL/GenBank/DDBJ whole genome shotgun (WGS) entry which is preliminary data.</text>
</comment>
<dbReference type="STRING" id="991.IW20_10570"/>
<dbReference type="AlphaFoldDB" id="A0A086AIT7"/>
<evidence type="ECO:0000313" key="3">
    <source>
        <dbReference type="Proteomes" id="UP000028712"/>
    </source>
</evidence>
<proteinExistence type="predicted"/>